<gene>
    <name evidence="7" type="ORF">QBE54_06130</name>
</gene>
<evidence type="ECO:0000256" key="6">
    <source>
        <dbReference type="SAM" id="Coils"/>
    </source>
</evidence>
<dbReference type="RefSeq" id="WP_369017325.1">
    <property type="nucleotide sequence ID" value="NZ_CP121689.1"/>
</dbReference>
<dbReference type="EMBL" id="CP121689">
    <property type="protein sequence ID" value="WZL75179.1"/>
    <property type="molecule type" value="Genomic_DNA"/>
</dbReference>
<reference evidence="7 8" key="1">
    <citation type="submission" date="2023-03" db="EMBL/GenBank/DDBJ databases">
        <title>Novel Species.</title>
        <authorList>
            <person name="Ma S."/>
        </authorList>
    </citation>
    <scope>NUCLEOTIDE SEQUENCE [LARGE SCALE GENOMIC DNA]</scope>
    <source>
        <strain evidence="7 8">B11</strain>
    </source>
</reference>
<dbReference type="Pfam" id="PF05103">
    <property type="entry name" value="DivIVA"/>
    <property type="match status" value="1"/>
</dbReference>
<dbReference type="InterPro" id="IPR007793">
    <property type="entry name" value="DivIVA_fam"/>
</dbReference>
<evidence type="ECO:0000313" key="7">
    <source>
        <dbReference type="EMBL" id="WZL75179.1"/>
    </source>
</evidence>
<keyword evidence="8" id="KW-1185">Reference proteome</keyword>
<comment type="subcellular location">
    <subcellularLocation>
        <location evidence="1">Cytoplasm</location>
    </subcellularLocation>
</comment>
<proteinExistence type="predicted"/>
<dbReference type="InterPro" id="IPR019933">
    <property type="entry name" value="DivIVA_domain"/>
</dbReference>
<feature type="coiled-coil region" evidence="6">
    <location>
        <begin position="36"/>
        <end position="124"/>
    </location>
</feature>
<dbReference type="Gene3D" id="6.10.250.660">
    <property type="match status" value="1"/>
</dbReference>
<dbReference type="PANTHER" id="PTHR35794:SF1">
    <property type="entry name" value="CELL CYCLE PROTEIN GPSB"/>
    <property type="match status" value="1"/>
</dbReference>
<evidence type="ECO:0000256" key="4">
    <source>
        <dbReference type="ARBA" id="ARBA00023054"/>
    </source>
</evidence>
<dbReference type="PANTHER" id="PTHR35794">
    <property type="entry name" value="CELL DIVISION PROTEIN DIVIVA"/>
    <property type="match status" value="1"/>
</dbReference>
<keyword evidence="2" id="KW-0963">Cytoplasm</keyword>
<sequence>MSLQPEDLLQIEFGTAFRGYNREEVDEFLEEIASYFQELLNQQAKLTQENEFLKQKLHQQETEIQRLKAKQEELKKQIEAEKDLLQKEAQMIVAEARLKAQNLLGEAERKKYRLELEYRKLLEQYRQFQLRFKALLQTFLESLNQYEKELPEISLLLDSNASQDSIGEVVRFSLEDFQEKK</sequence>
<organism evidence="7 8">
    <name type="scientific">Thermatribacter velox</name>
    <dbReference type="NCBI Taxonomy" id="3039681"/>
    <lineage>
        <taxon>Bacteria</taxon>
        <taxon>Pseudomonadati</taxon>
        <taxon>Atribacterota</taxon>
        <taxon>Atribacteria</taxon>
        <taxon>Atribacterales</taxon>
        <taxon>Thermatribacteraceae</taxon>
        <taxon>Thermatribacter</taxon>
    </lineage>
</organism>
<dbReference type="Proteomes" id="UP001461341">
    <property type="component" value="Chromosome"/>
</dbReference>
<evidence type="ECO:0000313" key="8">
    <source>
        <dbReference type="Proteomes" id="UP001461341"/>
    </source>
</evidence>
<evidence type="ECO:0000256" key="3">
    <source>
        <dbReference type="ARBA" id="ARBA00022618"/>
    </source>
</evidence>
<protein>
    <submittedName>
        <fullName evidence="7">DivIVA domain-containing protein</fullName>
    </submittedName>
</protein>
<evidence type="ECO:0000256" key="1">
    <source>
        <dbReference type="ARBA" id="ARBA00004496"/>
    </source>
</evidence>
<evidence type="ECO:0000256" key="2">
    <source>
        <dbReference type="ARBA" id="ARBA00022490"/>
    </source>
</evidence>
<dbReference type="NCBIfam" id="TIGR03544">
    <property type="entry name" value="DivI1A_domain"/>
    <property type="match status" value="1"/>
</dbReference>
<keyword evidence="5" id="KW-0131">Cell cycle</keyword>
<evidence type="ECO:0000256" key="5">
    <source>
        <dbReference type="ARBA" id="ARBA00023306"/>
    </source>
</evidence>
<keyword evidence="4 6" id="KW-0175">Coiled coil</keyword>
<name>A0ABZ2Y820_9BACT</name>
<accession>A0ABZ2Y820</accession>
<keyword evidence="3" id="KW-0132">Cell division</keyword>